<evidence type="ECO:0000313" key="2">
    <source>
        <dbReference type="Proteomes" id="UP000536275"/>
    </source>
</evidence>
<dbReference type="Gene3D" id="1.25.40.10">
    <property type="entry name" value="Tetratricopeptide repeat domain"/>
    <property type="match status" value="1"/>
</dbReference>
<dbReference type="Proteomes" id="UP000536275">
    <property type="component" value="Unassembled WGS sequence"/>
</dbReference>
<dbReference type="Pfam" id="PF07954">
    <property type="entry name" value="DUF1689"/>
    <property type="match status" value="3"/>
</dbReference>
<comment type="caution">
    <text evidence="1">The sequence shown here is derived from an EMBL/GenBank/DDBJ whole genome shotgun (WGS) entry which is preliminary data.</text>
</comment>
<gene>
    <name evidence="1" type="ORF">FOB64_003662</name>
</gene>
<reference evidence="1 2" key="1">
    <citation type="submission" date="2020-03" db="EMBL/GenBank/DDBJ databases">
        <title>FDA dAtabase for Regulatory Grade micrObial Sequences (FDA-ARGOS): Supporting development and validation of Infectious Disease Dx tests.</title>
        <authorList>
            <person name="Campos J."/>
            <person name="Goldberg B."/>
            <person name="Tallon L."/>
            <person name="Sadzewicz L."/>
            <person name="Vavikolanu K."/>
            <person name="Mehta A."/>
            <person name="Aluvathingal J."/>
            <person name="Nadendla S."/>
            <person name="Nandy P."/>
            <person name="Geyer C."/>
            <person name="Yan Y."/>
            <person name="Sichtig H."/>
        </authorList>
    </citation>
    <scope>NUCLEOTIDE SEQUENCE [LARGE SCALE GENOMIC DNA]</scope>
    <source>
        <strain evidence="1 2">FDAARGOS_656</strain>
    </source>
</reference>
<name>A0A8H6F3W9_CANAX</name>
<dbReference type="EMBL" id="JABWAD010000049">
    <property type="protein sequence ID" value="KAF6069026.1"/>
    <property type="molecule type" value="Genomic_DNA"/>
</dbReference>
<organism evidence="1 2">
    <name type="scientific">Candida albicans</name>
    <name type="common">Yeast</name>
    <dbReference type="NCBI Taxonomy" id="5476"/>
    <lineage>
        <taxon>Eukaryota</taxon>
        <taxon>Fungi</taxon>
        <taxon>Dikarya</taxon>
        <taxon>Ascomycota</taxon>
        <taxon>Saccharomycotina</taxon>
        <taxon>Pichiomycetes</taxon>
        <taxon>Debaryomycetaceae</taxon>
        <taxon>Candida/Lodderomyces clade</taxon>
        <taxon>Candida</taxon>
    </lineage>
</organism>
<protein>
    <submittedName>
        <fullName evidence="1">Uncharacterized protein</fullName>
    </submittedName>
</protein>
<dbReference type="AlphaFoldDB" id="A0A8H6F3W9"/>
<dbReference type="InterPro" id="IPR011990">
    <property type="entry name" value="TPR-like_helical_dom_sf"/>
</dbReference>
<dbReference type="InterPro" id="IPR012470">
    <property type="entry name" value="Pup1-like"/>
</dbReference>
<proteinExistence type="predicted"/>
<sequence>MSENPLQNILTPSQFQQCVQFYEADQKLDHAERVALATQLQTLAMKTSLAGYTTGMLGFFAPTFYYRAVGRNVDVPELYYERPENMFVPAAQTREPHFTQAIKLGHLDSEGKEHVLSVWDKVRLNHGGDVSKLGPEKFEKAVEFYDTDQKLTPEDRVQIRDDLKSVLVGDNLATNMMVTHRIYSKKLFDEKVSSGLPERQLNVWKAMEQRSLGVYMFYYAKTAQDPKFKLEDPREYTEENRLKVRFDPEKYKEGHPHDELSTWDRIRLSNGYDITEEKSAWDEIRNTHHQAVMDAFSDSGELYTIRNQFYTNQHNKVKAYSLDEFSPENQLKVLEFQIRSTIALEQDASKMIEDGKTKFPENEPLFQLLSAWNDLKDFGVDDSTYFEDVKKASFELQAVLTALYLVKFDKDIDQAITFLSDYIDNVNSLAKYNELEPFLVLVQLYLIKGNLTGATKVLQI</sequence>
<accession>A0A8H6F3W9</accession>
<evidence type="ECO:0000313" key="1">
    <source>
        <dbReference type="EMBL" id="KAF6069026.1"/>
    </source>
</evidence>